<feature type="transmembrane region" description="Helical" evidence="1">
    <location>
        <begin position="61"/>
        <end position="85"/>
    </location>
</feature>
<sequence length="599" mass="69641">MKPQKLGFKRLYRNLDKILLLFFMVFMAMEFAWIPFTSWAAESLLKQTGYEFLSYNNAVSIFTANWLVTAQFLGLFLVNLLVAYFQTGIIFMGVRNLLDKEERSHGVRNLLDKEERSHWGFIKATLRDSWIMLLRARPGKVLFIVCYMGILFPFFRQILKIYYLNKILIPEFIQEYLSNQYYLGWVIGILAIMLFLMAVRFMFAIPKIFSERISVREAIRFSLDKTRKRLIFYSWHLSWIVFKSLFIYAFFVIGIVFLQKYADTQSNAISLGVGVFNFVVMKLAYYFMLSYFLIKFLSFLTDKSLADYPRKKGKPWLRALVLLASCLIFGSEGYVYMQFPLETIPLTISHRGVSNGNGVQNTIESLEKTALLKPDYIEMDVQETKDGQFVMMHDATLKDLAGVDKHPQELTLAELTALDISENGYRTKISSFDAYLKRANQLGQRLLIEIKTSKLDSSDMMERFLKKYAANIKIYGHQMQSLDYQVIDKILDYDKDIPAFFILPYNTIFPRTKASGYTMEYSTLDENFVNKLWSSDKLLYTWTINTEDAVAKSFRLGVDGIITDDVEYIQSSIKELRDNPKYSTLLENKAADLLNFPGS</sequence>
<proteinExistence type="predicted"/>
<dbReference type="Pfam" id="PF03009">
    <property type="entry name" value="GDPD"/>
    <property type="match status" value="1"/>
</dbReference>
<dbReference type="SUPFAM" id="SSF51695">
    <property type="entry name" value="PLC-like phosphodiesterases"/>
    <property type="match status" value="1"/>
</dbReference>
<feature type="transmembrane region" description="Helical" evidence="1">
    <location>
        <begin position="230"/>
        <end position="257"/>
    </location>
</feature>
<evidence type="ECO:0000256" key="1">
    <source>
        <dbReference type="SAM" id="Phobius"/>
    </source>
</evidence>
<dbReference type="Gene3D" id="3.20.20.190">
    <property type="entry name" value="Phosphatidylinositol (PI) phosphodiesterase"/>
    <property type="match status" value="1"/>
</dbReference>
<dbReference type="GO" id="GO:0006629">
    <property type="term" value="P:lipid metabolic process"/>
    <property type="evidence" value="ECO:0007669"/>
    <property type="project" value="InterPro"/>
</dbReference>
<feature type="transmembrane region" description="Helical" evidence="1">
    <location>
        <begin position="141"/>
        <end position="163"/>
    </location>
</feature>
<feature type="domain" description="GP-PDE" evidence="2">
    <location>
        <begin position="345"/>
        <end position="573"/>
    </location>
</feature>
<dbReference type="PROSITE" id="PS51704">
    <property type="entry name" value="GP_PDE"/>
    <property type="match status" value="1"/>
</dbReference>
<dbReference type="PANTHER" id="PTHR46211:SF8">
    <property type="entry name" value="PHOSPHODIESTERASE"/>
    <property type="match status" value="1"/>
</dbReference>
<keyword evidence="1" id="KW-0472">Membrane</keyword>
<evidence type="ECO:0000313" key="3">
    <source>
        <dbReference type="EMBL" id="MBZ2126669.1"/>
    </source>
</evidence>
<dbReference type="PANTHER" id="PTHR46211">
    <property type="entry name" value="GLYCEROPHOSPHORYL DIESTER PHOSPHODIESTERASE"/>
    <property type="match status" value="1"/>
</dbReference>
<feature type="transmembrane region" description="Helical" evidence="1">
    <location>
        <begin position="269"/>
        <end position="294"/>
    </location>
</feature>
<name>A0AB35FQK0_STRGN</name>
<dbReference type="RefSeq" id="WP_061596205.1">
    <property type="nucleotide sequence ID" value="NZ_JAHZQA010000001.1"/>
</dbReference>
<feature type="transmembrane region" description="Helical" evidence="1">
    <location>
        <begin position="183"/>
        <end position="209"/>
    </location>
</feature>
<reference evidence="3" key="1">
    <citation type="submission" date="2021-07" db="EMBL/GenBank/DDBJ databases">
        <title>Occurrence of streptococci in the human mouth that bind to a non-human glycan.</title>
        <authorList>
            <person name="Cross B."/>
            <person name="Thamadilok S."/>
            <person name="Bensing B."/>
            <person name="Sasmal A."/>
            <person name="Khedri Z."/>
            <person name="Deng L."/>
            <person name="Yu H."/>
            <person name="Mehta A."/>
            <person name="Aluvathingal J."/>
            <person name="Nadendla S."/>
            <person name="Vickerman M."/>
            <person name="Chen X."/>
            <person name="Dewhirst F."/>
            <person name="Gill A."/>
            <person name="Lettrichova I."/>
            <person name="Diaz S."/>
            <person name="Gill S."/>
            <person name="Tettelin H."/>
            <person name="Iverson T."/>
            <person name="Sullam P."/>
            <person name="Varki A."/>
            <person name="Ruhl S."/>
        </authorList>
    </citation>
    <scope>NUCLEOTIDE SEQUENCE</scope>
    <source>
        <strain evidence="3">SK9</strain>
    </source>
</reference>
<feature type="transmembrane region" description="Helical" evidence="1">
    <location>
        <begin position="315"/>
        <end position="337"/>
    </location>
</feature>
<organism evidence="3 4">
    <name type="scientific">Streptococcus gordonii</name>
    <dbReference type="NCBI Taxonomy" id="1302"/>
    <lineage>
        <taxon>Bacteria</taxon>
        <taxon>Bacillati</taxon>
        <taxon>Bacillota</taxon>
        <taxon>Bacilli</taxon>
        <taxon>Lactobacillales</taxon>
        <taxon>Streptococcaceae</taxon>
        <taxon>Streptococcus</taxon>
    </lineage>
</organism>
<dbReference type="GO" id="GO:0008081">
    <property type="term" value="F:phosphoric diester hydrolase activity"/>
    <property type="evidence" value="ECO:0007669"/>
    <property type="project" value="InterPro"/>
</dbReference>
<protein>
    <submittedName>
        <fullName evidence="3">Glycerophosphodiester phosphodiesterase</fullName>
    </submittedName>
</protein>
<gene>
    <name evidence="3" type="ORF">K1I74_01165</name>
</gene>
<dbReference type="Pfam" id="PF10110">
    <property type="entry name" value="GPDPase_memb"/>
    <property type="match status" value="1"/>
</dbReference>
<evidence type="ECO:0000259" key="2">
    <source>
        <dbReference type="PROSITE" id="PS51704"/>
    </source>
</evidence>
<dbReference type="CDD" id="cd08579">
    <property type="entry name" value="GDPD_memb_like"/>
    <property type="match status" value="1"/>
</dbReference>
<dbReference type="InterPro" id="IPR018476">
    <property type="entry name" value="GlyceroP-diester-Pdiesterase_M"/>
</dbReference>
<dbReference type="InterPro" id="IPR030395">
    <property type="entry name" value="GP_PDE_dom"/>
</dbReference>
<accession>A0AB35FQK0</accession>
<dbReference type="Proteomes" id="UP000826921">
    <property type="component" value="Unassembled WGS sequence"/>
</dbReference>
<dbReference type="AlphaFoldDB" id="A0AB35FQK0"/>
<feature type="transmembrane region" description="Helical" evidence="1">
    <location>
        <begin position="20"/>
        <end position="41"/>
    </location>
</feature>
<evidence type="ECO:0000313" key="4">
    <source>
        <dbReference type="Proteomes" id="UP000826921"/>
    </source>
</evidence>
<keyword evidence="1" id="KW-1133">Transmembrane helix</keyword>
<comment type="caution">
    <text evidence="3">The sequence shown here is derived from an EMBL/GenBank/DDBJ whole genome shotgun (WGS) entry which is preliminary data.</text>
</comment>
<dbReference type="InterPro" id="IPR017946">
    <property type="entry name" value="PLC-like_Pdiesterase_TIM-brl"/>
</dbReference>
<keyword evidence="1" id="KW-0812">Transmembrane</keyword>
<dbReference type="EMBL" id="JAHZQA010000001">
    <property type="protein sequence ID" value="MBZ2126669.1"/>
    <property type="molecule type" value="Genomic_DNA"/>
</dbReference>